<evidence type="ECO:0000313" key="2">
    <source>
        <dbReference type="EMBL" id="VVC38502.1"/>
    </source>
</evidence>
<evidence type="ECO:0008006" key="4">
    <source>
        <dbReference type="Google" id="ProtNLM"/>
    </source>
</evidence>
<sequence length="466" mass="54536">MSRRSQTLPVAVESDTDSEDSTRFNIGQEVWCEWNSIFYRAKINKVGIYLSEQYYRIHYWKFSKSWDMTVAESRLMEYTKESIKRVTKINRDRNRKKKTEVQLRKEILTEAQKRIVEQKPYLKLQRVDDRFFFSNGFGGNYNLGFPKGRRVRRIVKRSSKSSKNLSVRSKKTENARKLKPTPKKKKRTDDVQKPKVKDLYKYNKKKSDELYFVEDIPVGGHLQKLQMAMMAAASKTSNKRSLEPENNIAKKIKINAPKNNKEENNIAKKIKKSASKKNKEVPKNKKEKTTSLLSNREKRIIARNTTKDIMRQEQDKLENDRIAKKLNATKNKKKLVKNKSNDSENDSMRKKSRYEINNDNIINTSRRQLKTTASVSLTENLRPTLKLQDINIDYEKNNSSSSSCELLEHNVLAREDSNDSKCSSAYNKSKNDRIAKKLNATRNKKKLVKNKSNDSVNDSIWKKSRE</sequence>
<keyword evidence="3" id="KW-1185">Reference proteome</keyword>
<name>A0A5E4N1E4_9HEMI</name>
<gene>
    <name evidence="2" type="ORF">CINCED_3A020089</name>
</gene>
<dbReference type="GO" id="GO:0005694">
    <property type="term" value="C:chromosome"/>
    <property type="evidence" value="ECO:0007669"/>
    <property type="project" value="UniProtKB-ARBA"/>
</dbReference>
<reference evidence="2 3" key="1">
    <citation type="submission" date="2019-08" db="EMBL/GenBank/DDBJ databases">
        <authorList>
            <person name="Alioto T."/>
            <person name="Alioto T."/>
            <person name="Gomez Garrido J."/>
        </authorList>
    </citation>
    <scope>NUCLEOTIDE SEQUENCE [LARGE SCALE GENOMIC DNA]</scope>
</reference>
<feature type="region of interest" description="Disordered" evidence="1">
    <location>
        <begin position="258"/>
        <end position="290"/>
    </location>
</feature>
<feature type="compositionally biased region" description="Basic and acidic residues" evidence="1">
    <location>
        <begin position="314"/>
        <end position="323"/>
    </location>
</feature>
<feature type="region of interest" description="Disordered" evidence="1">
    <location>
        <begin position="156"/>
        <end position="195"/>
    </location>
</feature>
<evidence type="ECO:0000313" key="3">
    <source>
        <dbReference type="Proteomes" id="UP000325440"/>
    </source>
</evidence>
<dbReference type="InterPro" id="IPR016197">
    <property type="entry name" value="Chromo-like_dom_sf"/>
</dbReference>
<accession>A0A5E4N1E4</accession>
<feature type="compositionally biased region" description="Basic and acidic residues" evidence="1">
    <location>
        <begin position="277"/>
        <end position="290"/>
    </location>
</feature>
<dbReference type="AlphaFoldDB" id="A0A5E4N1E4"/>
<feature type="region of interest" description="Disordered" evidence="1">
    <location>
        <begin position="314"/>
        <end position="356"/>
    </location>
</feature>
<dbReference type="Gene3D" id="2.30.30.140">
    <property type="match status" value="1"/>
</dbReference>
<feature type="compositionally biased region" description="Basic residues" evidence="1">
    <location>
        <begin position="177"/>
        <end position="186"/>
    </location>
</feature>
<dbReference type="OrthoDB" id="10497402at2759"/>
<feature type="region of interest" description="Disordered" evidence="1">
    <location>
        <begin position="418"/>
        <end position="466"/>
    </location>
</feature>
<proteinExistence type="predicted"/>
<feature type="compositionally biased region" description="Basic and acidic residues" evidence="1">
    <location>
        <begin position="339"/>
        <end position="356"/>
    </location>
</feature>
<protein>
    <recommendedName>
        <fullName evidence="4">Tudor-knot domain-containing protein</fullName>
    </recommendedName>
</protein>
<organism evidence="2 3">
    <name type="scientific">Cinara cedri</name>
    <dbReference type="NCBI Taxonomy" id="506608"/>
    <lineage>
        <taxon>Eukaryota</taxon>
        <taxon>Metazoa</taxon>
        <taxon>Ecdysozoa</taxon>
        <taxon>Arthropoda</taxon>
        <taxon>Hexapoda</taxon>
        <taxon>Insecta</taxon>
        <taxon>Pterygota</taxon>
        <taxon>Neoptera</taxon>
        <taxon>Paraneoptera</taxon>
        <taxon>Hemiptera</taxon>
        <taxon>Sternorrhyncha</taxon>
        <taxon>Aphidomorpha</taxon>
        <taxon>Aphidoidea</taxon>
        <taxon>Aphididae</taxon>
        <taxon>Lachninae</taxon>
        <taxon>Cinara</taxon>
    </lineage>
</organism>
<dbReference type="Proteomes" id="UP000325440">
    <property type="component" value="Unassembled WGS sequence"/>
</dbReference>
<dbReference type="EMBL" id="CABPRJ010001476">
    <property type="protein sequence ID" value="VVC38502.1"/>
    <property type="molecule type" value="Genomic_DNA"/>
</dbReference>
<dbReference type="SUPFAM" id="SSF54160">
    <property type="entry name" value="Chromo domain-like"/>
    <property type="match status" value="1"/>
</dbReference>
<evidence type="ECO:0000256" key="1">
    <source>
        <dbReference type="SAM" id="MobiDB-lite"/>
    </source>
</evidence>